<dbReference type="PANTHER" id="PTHR36339:SF2">
    <property type="entry name" value="F23A5.5"/>
    <property type="match status" value="1"/>
</dbReference>
<evidence type="ECO:0000256" key="2">
    <source>
        <dbReference type="SAM" id="Phobius"/>
    </source>
</evidence>
<feature type="region of interest" description="Disordered" evidence="1">
    <location>
        <begin position="177"/>
        <end position="202"/>
    </location>
</feature>
<organism evidence="3 4">
    <name type="scientific">Chara braunii</name>
    <name type="common">Braun's stonewort</name>
    <dbReference type="NCBI Taxonomy" id="69332"/>
    <lineage>
        <taxon>Eukaryota</taxon>
        <taxon>Viridiplantae</taxon>
        <taxon>Streptophyta</taxon>
        <taxon>Charophyceae</taxon>
        <taxon>Charales</taxon>
        <taxon>Characeae</taxon>
        <taxon>Chara</taxon>
    </lineage>
</organism>
<evidence type="ECO:0000256" key="1">
    <source>
        <dbReference type="SAM" id="MobiDB-lite"/>
    </source>
</evidence>
<dbReference type="AlphaFoldDB" id="A0A388L3P3"/>
<feature type="compositionally biased region" description="Polar residues" evidence="1">
    <location>
        <begin position="280"/>
        <end position="299"/>
    </location>
</feature>
<reference evidence="3 4" key="1">
    <citation type="journal article" date="2018" name="Cell">
        <title>The Chara Genome: Secondary Complexity and Implications for Plant Terrestrialization.</title>
        <authorList>
            <person name="Nishiyama T."/>
            <person name="Sakayama H."/>
            <person name="Vries J.D."/>
            <person name="Buschmann H."/>
            <person name="Saint-Marcoux D."/>
            <person name="Ullrich K.K."/>
            <person name="Haas F.B."/>
            <person name="Vanderstraeten L."/>
            <person name="Becker D."/>
            <person name="Lang D."/>
            <person name="Vosolsobe S."/>
            <person name="Rombauts S."/>
            <person name="Wilhelmsson P.K.I."/>
            <person name="Janitza P."/>
            <person name="Kern R."/>
            <person name="Heyl A."/>
            <person name="Rumpler F."/>
            <person name="Villalobos L.I.A.C."/>
            <person name="Clay J.M."/>
            <person name="Skokan R."/>
            <person name="Toyoda A."/>
            <person name="Suzuki Y."/>
            <person name="Kagoshima H."/>
            <person name="Schijlen E."/>
            <person name="Tajeshwar N."/>
            <person name="Catarino B."/>
            <person name="Hetherington A.J."/>
            <person name="Saltykova A."/>
            <person name="Bonnot C."/>
            <person name="Breuninger H."/>
            <person name="Symeonidi A."/>
            <person name="Radhakrishnan G.V."/>
            <person name="Van Nieuwerburgh F."/>
            <person name="Deforce D."/>
            <person name="Chang C."/>
            <person name="Karol K.G."/>
            <person name="Hedrich R."/>
            <person name="Ulvskov P."/>
            <person name="Glockner G."/>
            <person name="Delwiche C.F."/>
            <person name="Petrasek J."/>
            <person name="Van de Peer Y."/>
            <person name="Friml J."/>
            <person name="Beilby M."/>
            <person name="Dolan L."/>
            <person name="Kohara Y."/>
            <person name="Sugano S."/>
            <person name="Fujiyama A."/>
            <person name="Delaux P.-M."/>
            <person name="Quint M."/>
            <person name="TheiBen G."/>
            <person name="Hagemann M."/>
            <person name="Harholt J."/>
            <person name="Dunand C."/>
            <person name="Zachgo S."/>
            <person name="Langdale J."/>
            <person name="Maumus F."/>
            <person name="Straeten D.V.D."/>
            <person name="Gould S.B."/>
            <person name="Rensing S.A."/>
        </authorList>
    </citation>
    <scope>NUCLEOTIDE SEQUENCE [LARGE SCALE GENOMIC DNA]</scope>
    <source>
        <strain evidence="3 4">S276</strain>
    </source>
</reference>
<sequence length="334" mass="35699">MAITSRSIRRRVVDRLLPLLLRSHAKRLGAGDGSQLCGCSGEPCENAQRSSNGLGFYVRIAPLHCATPVCGKADDGAVPIGDKDDDDGTMRSRSAVEQKREAAEAGTTAEREEETMTFMKASKILFSPPKVKKRLGLDFQIWQFLMALLPPTAVFLVAQLVRADIRRWEREIEEQEQASLAVGEQEGNTEGSGKTLSGGGGRPVVVHEAAKVAGRDLVSVQSEVIGLRERIQLLEEKLKSMEGAADNQGGQTRAGQGRIASQESKQQTLLPQNHHHQSNRSDNSNPQSDSGKGQLSISTEPKLDRLKPSIPVGLPGGGGGGGGVGGGERERRGG</sequence>
<feature type="region of interest" description="Disordered" evidence="1">
    <location>
        <begin position="76"/>
        <end position="111"/>
    </location>
</feature>
<keyword evidence="4" id="KW-1185">Reference proteome</keyword>
<evidence type="ECO:0000313" key="4">
    <source>
        <dbReference type="Proteomes" id="UP000265515"/>
    </source>
</evidence>
<gene>
    <name evidence="3" type="ORF">CBR_g23038</name>
</gene>
<name>A0A388L3P3_CHABU</name>
<dbReference type="PANTHER" id="PTHR36339">
    <property type="entry name" value="F23A5.5"/>
    <property type="match status" value="1"/>
</dbReference>
<evidence type="ECO:0000313" key="3">
    <source>
        <dbReference type="EMBL" id="GBG76823.1"/>
    </source>
</evidence>
<dbReference type="Gramene" id="GBG76823">
    <property type="protein sequence ID" value="GBG76823"/>
    <property type="gene ID" value="CBR_g23038"/>
</dbReference>
<feature type="region of interest" description="Disordered" evidence="1">
    <location>
        <begin position="242"/>
        <end position="334"/>
    </location>
</feature>
<accession>A0A388L3P3</accession>
<keyword evidence="2" id="KW-0472">Membrane</keyword>
<feature type="compositionally biased region" description="Polar residues" evidence="1">
    <location>
        <begin position="248"/>
        <end position="271"/>
    </location>
</feature>
<dbReference type="OrthoDB" id="2021107at2759"/>
<feature type="compositionally biased region" description="Basic and acidic residues" evidence="1">
    <location>
        <begin position="88"/>
        <end position="103"/>
    </location>
</feature>
<feature type="transmembrane region" description="Helical" evidence="2">
    <location>
        <begin position="141"/>
        <end position="161"/>
    </location>
</feature>
<keyword evidence="2" id="KW-0812">Transmembrane</keyword>
<comment type="caution">
    <text evidence="3">The sequence shown here is derived from an EMBL/GenBank/DDBJ whole genome shotgun (WGS) entry which is preliminary data.</text>
</comment>
<dbReference type="Proteomes" id="UP000265515">
    <property type="component" value="Unassembled WGS sequence"/>
</dbReference>
<proteinExistence type="predicted"/>
<protein>
    <submittedName>
        <fullName evidence="3">Uncharacterized protein</fullName>
    </submittedName>
</protein>
<keyword evidence="2" id="KW-1133">Transmembrane helix</keyword>
<feature type="compositionally biased region" description="Gly residues" evidence="1">
    <location>
        <begin position="314"/>
        <end position="326"/>
    </location>
</feature>
<dbReference type="EMBL" id="BFEA01000254">
    <property type="protein sequence ID" value="GBG76823.1"/>
    <property type="molecule type" value="Genomic_DNA"/>
</dbReference>